<dbReference type="Pfam" id="PF00397">
    <property type="entry name" value="WW"/>
    <property type="match status" value="3"/>
</dbReference>
<feature type="region of interest" description="Disordered" evidence="11">
    <location>
        <begin position="293"/>
        <end position="321"/>
    </location>
</feature>
<evidence type="ECO:0000259" key="12">
    <source>
        <dbReference type="PROSITE" id="PS50004"/>
    </source>
</evidence>
<evidence type="ECO:0000256" key="3">
    <source>
        <dbReference type="ARBA" id="ARBA00004906"/>
    </source>
</evidence>
<dbReference type="InterPro" id="IPR035892">
    <property type="entry name" value="C2_domain_sf"/>
</dbReference>
<dbReference type="PIRSF" id="PIRSF001569">
    <property type="entry name" value="E3_ub_ligase_SMURF1"/>
    <property type="match status" value="1"/>
</dbReference>
<dbReference type="GO" id="GO:0006511">
    <property type="term" value="P:ubiquitin-dependent protein catabolic process"/>
    <property type="evidence" value="ECO:0007669"/>
    <property type="project" value="InterPro"/>
</dbReference>
<feature type="domain" description="C2" evidence="12">
    <location>
        <begin position="1"/>
        <end position="113"/>
    </location>
</feature>
<dbReference type="PANTHER" id="PTHR11254">
    <property type="entry name" value="HECT DOMAIN UBIQUITIN-PROTEIN LIGASE"/>
    <property type="match status" value="1"/>
</dbReference>
<dbReference type="Gene3D" id="3.30.2160.10">
    <property type="entry name" value="Hect, E3 ligase catalytic domain"/>
    <property type="match status" value="1"/>
</dbReference>
<dbReference type="GO" id="GO:0072666">
    <property type="term" value="P:establishment of protein localization to vacuole"/>
    <property type="evidence" value="ECO:0007669"/>
    <property type="project" value="UniProtKB-ARBA"/>
</dbReference>
<feature type="active site" description="Glycyl thioester intermediate" evidence="9 10">
    <location>
        <position position="823"/>
    </location>
</feature>
<evidence type="ECO:0000259" key="14">
    <source>
        <dbReference type="PROSITE" id="PS50237"/>
    </source>
</evidence>
<dbReference type="Pfam" id="PF00632">
    <property type="entry name" value="HECT"/>
    <property type="match status" value="1"/>
</dbReference>
<dbReference type="FunFam" id="2.60.40.150:FF:000156">
    <property type="entry name" value="E3 ubiquitin-protein ligase"/>
    <property type="match status" value="1"/>
</dbReference>
<dbReference type="CDD" id="cd00078">
    <property type="entry name" value="HECTc"/>
    <property type="match status" value="1"/>
</dbReference>
<evidence type="ECO:0000256" key="5">
    <source>
        <dbReference type="ARBA" id="ARBA00022679"/>
    </source>
</evidence>
<feature type="compositionally biased region" description="Low complexity" evidence="11">
    <location>
        <begin position="233"/>
        <end position="252"/>
    </location>
</feature>
<evidence type="ECO:0000256" key="4">
    <source>
        <dbReference type="ARBA" id="ARBA00022490"/>
    </source>
</evidence>
<dbReference type="SMART" id="SM00456">
    <property type="entry name" value="WW"/>
    <property type="match status" value="3"/>
</dbReference>
<dbReference type="GO" id="GO:0061630">
    <property type="term" value="F:ubiquitin protein ligase activity"/>
    <property type="evidence" value="ECO:0007669"/>
    <property type="project" value="UniProtKB-EC"/>
</dbReference>
<dbReference type="Gene3D" id="3.90.1750.10">
    <property type="entry name" value="Hect, E3 ligase catalytic domains"/>
    <property type="match status" value="1"/>
</dbReference>
<dbReference type="InterPro" id="IPR000569">
    <property type="entry name" value="HECT_dom"/>
</dbReference>
<dbReference type="FunFam" id="2.20.70.10:FF:000011">
    <property type="entry name" value="E3 ubiquitin-protein ligase"/>
    <property type="match status" value="1"/>
</dbReference>
<feature type="domain" description="WW" evidence="13">
    <location>
        <begin position="433"/>
        <end position="466"/>
    </location>
</feature>
<dbReference type="InterPro" id="IPR024928">
    <property type="entry name" value="E3_ub_ligase_SMURF1"/>
</dbReference>
<dbReference type="InterPro" id="IPR001202">
    <property type="entry name" value="WW_dom"/>
</dbReference>
<feature type="compositionally biased region" description="Low complexity" evidence="11">
    <location>
        <begin position="196"/>
        <end position="224"/>
    </location>
</feature>
<dbReference type="EMBL" id="JANVFS010000015">
    <property type="protein sequence ID" value="KAJ4480549.1"/>
    <property type="molecule type" value="Genomic_DNA"/>
</dbReference>
<dbReference type="Proteomes" id="UP001150238">
    <property type="component" value="Unassembled WGS sequence"/>
</dbReference>
<dbReference type="SMART" id="SM00239">
    <property type="entry name" value="C2"/>
    <property type="match status" value="1"/>
</dbReference>
<feature type="domain" description="HECT" evidence="14">
    <location>
        <begin position="522"/>
        <end position="855"/>
    </location>
</feature>
<comment type="subcellular location">
    <subcellularLocation>
        <location evidence="2">Cytoplasm</location>
    </subcellularLocation>
</comment>
<feature type="region of interest" description="Disordered" evidence="11">
    <location>
        <begin position="167"/>
        <end position="269"/>
    </location>
</feature>
<dbReference type="SUPFAM" id="SSF56204">
    <property type="entry name" value="Hect, E3 ligase catalytic domain"/>
    <property type="match status" value="1"/>
</dbReference>
<dbReference type="Gene3D" id="2.60.40.150">
    <property type="entry name" value="C2 domain"/>
    <property type="match status" value="1"/>
</dbReference>
<dbReference type="InterPro" id="IPR000008">
    <property type="entry name" value="C2_dom"/>
</dbReference>
<evidence type="ECO:0000256" key="7">
    <source>
        <dbReference type="ARBA" id="ARBA00022786"/>
    </source>
</evidence>
<organism evidence="15 16">
    <name type="scientific">Lentinula lateritia</name>
    <dbReference type="NCBI Taxonomy" id="40482"/>
    <lineage>
        <taxon>Eukaryota</taxon>
        <taxon>Fungi</taxon>
        <taxon>Dikarya</taxon>
        <taxon>Basidiomycota</taxon>
        <taxon>Agaricomycotina</taxon>
        <taxon>Agaricomycetes</taxon>
        <taxon>Agaricomycetidae</taxon>
        <taxon>Agaricales</taxon>
        <taxon>Marasmiineae</taxon>
        <taxon>Omphalotaceae</taxon>
        <taxon>Lentinula</taxon>
    </lineage>
</organism>
<dbReference type="CDD" id="cd08382">
    <property type="entry name" value="C2_Smurf-like"/>
    <property type="match status" value="1"/>
</dbReference>
<dbReference type="FunFam" id="3.90.1750.10:FF:000005">
    <property type="entry name" value="E3 ubiquitin-protein ligase"/>
    <property type="match status" value="1"/>
</dbReference>
<dbReference type="PROSITE" id="PS50237">
    <property type="entry name" value="HECT"/>
    <property type="match status" value="1"/>
</dbReference>
<dbReference type="FunFam" id="3.30.2160.10:FF:000001">
    <property type="entry name" value="E3 ubiquitin-protein ligase NEDD4-like"/>
    <property type="match status" value="1"/>
</dbReference>
<dbReference type="Gene3D" id="3.30.2410.10">
    <property type="entry name" value="Hect, E3 ligase catalytic domain"/>
    <property type="match status" value="1"/>
</dbReference>
<dbReference type="GO" id="GO:0006886">
    <property type="term" value="P:intracellular protein transport"/>
    <property type="evidence" value="ECO:0007669"/>
    <property type="project" value="UniProtKB-ARBA"/>
</dbReference>
<dbReference type="Pfam" id="PF00168">
    <property type="entry name" value="C2"/>
    <property type="match status" value="1"/>
</dbReference>
<comment type="caution">
    <text evidence="15">The sequence shown here is derived from an EMBL/GenBank/DDBJ whole genome shotgun (WGS) entry which is preliminary data.</text>
</comment>
<evidence type="ECO:0000256" key="6">
    <source>
        <dbReference type="ARBA" id="ARBA00022737"/>
    </source>
</evidence>
<feature type="compositionally biased region" description="Polar residues" evidence="11">
    <location>
        <begin position="253"/>
        <end position="265"/>
    </location>
</feature>
<dbReference type="SMART" id="SM00119">
    <property type="entry name" value="HECTc"/>
    <property type="match status" value="1"/>
</dbReference>
<comment type="catalytic activity">
    <reaction evidence="1 8">
        <text>S-ubiquitinyl-[E2 ubiquitin-conjugating enzyme]-L-cysteine + [acceptor protein]-L-lysine = [E2 ubiquitin-conjugating enzyme]-L-cysteine + N(6)-ubiquitinyl-[acceptor protein]-L-lysine.</text>
        <dbReference type="EC" id="2.3.2.26"/>
    </reaction>
</comment>
<dbReference type="PANTHER" id="PTHR11254:SF440">
    <property type="entry name" value="E3 UBIQUITIN-PROTEIN LIGASE NEDD-4"/>
    <property type="match status" value="1"/>
</dbReference>
<dbReference type="InterPro" id="IPR036020">
    <property type="entry name" value="WW_dom_sf"/>
</dbReference>
<keyword evidence="5 8" id="KW-0808">Transferase</keyword>
<reference evidence="15" key="2">
    <citation type="journal article" date="2023" name="Proc. Natl. Acad. Sci. U.S.A.">
        <title>A global phylogenomic analysis of the shiitake genus Lentinula.</title>
        <authorList>
            <person name="Sierra-Patev S."/>
            <person name="Min B."/>
            <person name="Naranjo-Ortiz M."/>
            <person name="Looney B."/>
            <person name="Konkel Z."/>
            <person name="Slot J.C."/>
            <person name="Sakamoto Y."/>
            <person name="Steenwyk J.L."/>
            <person name="Rokas A."/>
            <person name="Carro J."/>
            <person name="Camarero S."/>
            <person name="Ferreira P."/>
            <person name="Molpeceres G."/>
            <person name="Ruiz-Duenas F.J."/>
            <person name="Serrano A."/>
            <person name="Henrissat B."/>
            <person name="Drula E."/>
            <person name="Hughes K.W."/>
            <person name="Mata J.L."/>
            <person name="Ishikawa N.K."/>
            <person name="Vargas-Isla R."/>
            <person name="Ushijima S."/>
            <person name="Smith C.A."/>
            <person name="Donoghue J."/>
            <person name="Ahrendt S."/>
            <person name="Andreopoulos W."/>
            <person name="He G."/>
            <person name="LaButti K."/>
            <person name="Lipzen A."/>
            <person name="Ng V."/>
            <person name="Riley R."/>
            <person name="Sandor L."/>
            <person name="Barry K."/>
            <person name="Martinez A.T."/>
            <person name="Xiao Y."/>
            <person name="Gibbons J.G."/>
            <person name="Terashima K."/>
            <person name="Grigoriev I.V."/>
            <person name="Hibbett D."/>
        </authorList>
    </citation>
    <scope>NUCLEOTIDE SEQUENCE</scope>
    <source>
        <strain evidence="15">Sp2 HRB7682 ss15</strain>
    </source>
</reference>
<name>A0A9W9AE27_9AGAR</name>
<dbReference type="PROSITE" id="PS50004">
    <property type="entry name" value="C2"/>
    <property type="match status" value="1"/>
</dbReference>
<keyword evidence="4" id="KW-0963">Cytoplasm</keyword>
<evidence type="ECO:0000256" key="11">
    <source>
        <dbReference type="SAM" id="MobiDB-lite"/>
    </source>
</evidence>
<proteinExistence type="predicted"/>
<feature type="domain" description="WW" evidence="13">
    <location>
        <begin position="269"/>
        <end position="302"/>
    </location>
</feature>
<dbReference type="GO" id="GO:0005737">
    <property type="term" value="C:cytoplasm"/>
    <property type="evidence" value="ECO:0007669"/>
    <property type="project" value="UniProtKB-SubCell"/>
</dbReference>
<dbReference type="GO" id="GO:0016567">
    <property type="term" value="P:protein ubiquitination"/>
    <property type="evidence" value="ECO:0007669"/>
    <property type="project" value="TreeGrafter"/>
</dbReference>
<feature type="domain" description="WW" evidence="13">
    <location>
        <begin position="375"/>
        <end position="408"/>
    </location>
</feature>
<evidence type="ECO:0000256" key="1">
    <source>
        <dbReference type="ARBA" id="ARBA00000885"/>
    </source>
</evidence>
<evidence type="ECO:0000313" key="15">
    <source>
        <dbReference type="EMBL" id="KAJ4480549.1"/>
    </source>
</evidence>
<dbReference type="EC" id="2.3.2.26" evidence="8"/>
<dbReference type="InterPro" id="IPR035983">
    <property type="entry name" value="Hect_E3_ubiquitin_ligase"/>
</dbReference>
<protein>
    <recommendedName>
        <fullName evidence="8">E3 ubiquitin-protein ligase</fullName>
        <ecNumber evidence="8">2.3.2.26</ecNumber>
    </recommendedName>
</protein>
<evidence type="ECO:0000259" key="13">
    <source>
        <dbReference type="PROSITE" id="PS50020"/>
    </source>
</evidence>
<dbReference type="GO" id="GO:0007034">
    <property type="term" value="P:vacuolar transport"/>
    <property type="evidence" value="ECO:0007669"/>
    <property type="project" value="UniProtKB-ARBA"/>
</dbReference>
<dbReference type="InterPro" id="IPR050409">
    <property type="entry name" value="E3_ubiq-protein_ligase"/>
</dbReference>
<comment type="pathway">
    <text evidence="3 8">Protein modification; protein ubiquitination.</text>
</comment>
<keyword evidence="7 8" id="KW-0833">Ubl conjugation pathway</keyword>
<sequence>MSNPSGVLTKNIRVTVVAADGLSKRDVFRLPDPFAVITVDAEQTHTTSVMKKTLNPYWNESFDITVKDSSVLAVQIFDQRKFKRRDQGFLGVVNVRVSDVLDLELGGHEMLTLDLKKSNDNLVVHGKLILYLSTNVTQPIPNPGPSQINGLSSALADMGLNNANSPGASTSNLVLPTNPSGTLSRTTSSHATATDSPAVVAPSSAPSTETEQPSPQIPAAPSSSRPTSISGTNPSANNAAPANAMNPSATASGNANQMRNFNPNVDQYGRLPPGWERRIDPLGRTYYVDHNTRTTTWNRPSDSAAVNNDVQDSETNAARDQHSRRILADDLLEANNSNNSTSNVFRNSTATVNATANPAPAALTTGSNATTAGSGSLPNGWEERFTLEGRPYYVDHNTRTTTWVDPRRQAIIRVMGPNGQGSSLQPQAISQLGPLPSGWEMRLTSTARVYFVDHNTKTTTWDDPRLPSTLDANVPQYKRDFRRKLIYFRSQPAMRAQPGNCQIKIRRNHIFEDSYAEIMRQTPNDLKKRLMIKFDGEDGLDYGGLSREFFFLLSHEMFNPFYCLFEYSAHDNYTLQINPASGVNPEHLNYFKFIGRCLGLGIFHRRFLDAYFIVSFYKMILKKKVTLADLESVDTELHRGMTWMLENDITDIIDTSFTTTEERFGEMVTIELKPGGEDIPVTEDNKKDYVECIVDYRISKRVKEQFDAFMSGFSELIPQDLITVFDERELELLIGGMSEIDVDDWLKFTDYRGYEMTDEVIQWFWKCVRSWPPERKSRLLQFATGTSRIPVNGFKDLQGSDGPRRFTIEKSGDPSQLPKSHTCFNRIDLPPYKDYASLEHKLTLAVEETVGFGQE</sequence>
<evidence type="ECO:0000256" key="8">
    <source>
        <dbReference type="PIRNR" id="PIRNR001569"/>
    </source>
</evidence>
<dbReference type="PROSITE" id="PS50020">
    <property type="entry name" value="WW_DOMAIN_2"/>
    <property type="match status" value="3"/>
</dbReference>
<keyword evidence="6" id="KW-0677">Repeat</keyword>
<feature type="region of interest" description="Disordered" evidence="11">
    <location>
        <begin position="358"/>
        <end position="377"/>
    </location>
</feature>
<feature type="compositionally biased region" description="Polar residues" evidence="11">
    <location>
        <begin position="167"/>
        <end position="195"/>
    </location>
</feature>
<evidence type="ECO:0000256" key="2">
    <source>
        <dbReference type="ARBA" id="ARBA00004496"/>
    </source>
</evidence>
<dbReference type="CDD" id="cd00201">
    <property type="entry name" value="WW"/>
    <property type="match status" value="3"/>
</dbReference>
<dbReference type="FunFam" id="3.30.2410.10:FF:000001">
    <property type="entry name" value="E3 ubiquitin-protein ligase NEDD4-like"/>
    <property type="match status" value="1"/>
</dbReference>
<dbReference type="AlphaFoldDB" id="A0A9W9AE27"/>
<evidence type="ECO:0000256" key="9">
    <source>
        <dbReference type="PIRSR" id="PIRSR001569-1"/>
    </source>
</evidence>
<dbReference type="SUPFAM" id="SSF49562">
    <property type="entry name" value="C2 domain (Calcium/lipid-binding domain, CaLB)"/>
    <property type="match status" value="1"/>
</dbReference>
<accession>A0A9W9AE27</accession>
<evidence type="ECO:0000256" key="10">
    <source>
        <dbReference type="PROSITE-ProRule" id="PRU00104"/>
    </source>
</evidence>
<evidence type="ECO:0000313" key="16">
    <source>
        <dbReference type="Proteomes" id="UP001150238"/>
    </source>
</evidence>
<dbReference type="Gene3D" id="2.20.70.10">
    <property type="match status" value="2"/>
</dbReference>
<gene>
    <name evidence="15" type="ORF">C8J55DRAFT_66845</name>
</gene>
<dbReference type="SUPFAM" id="SSF51045">
    <property type="entry name" value="WW domain"/>
    <property type="match status" value="3"/>
</dbReference>
<reference evidence="15" key="1">
    <citation type="submission" date="2022-08" db="EMBL/GenBank/DDBJ databases">
        <authorList>
            <consortium name="DOE Joint Genome Institute"/>
            <person name="Min B."/>
            <person name="Riley R."/>
            <person name="Sierra-Patev S."/>
            <person name="Naranjo-Ortiz M."/>
            <person name="Looney B."/>
            <person name="Konkel Z."/>
            <person name="Slot J.C."/>
            <person name="Sakamoto Y."/>
            <person name="Steenwyk J.L."/>
            <person name="Rokas A."/>
            <person name="Carro J."/>
            <person name="Camarero S."/>
            <person name="Ferreira P."/>
            <person name="Molpeceres G."/>
            <person name="Ruiz-Duenas F.J."/>
            <person name="Serrano A."/>
            <person name="Henrissat B."/>
            <person name="Drula E."/>
            <person name="Hughes K.W."/>
            <person name="Mata J.L."/>
            <person name="Ishikawa N.K."/>
            <person name="Vargas-Isla R."/>
            <person name="Ushijima S."/>
            <person name="Smith C.A."/>
            <person name="Ahrendt S."/>
            <person name="Andreopoulos W."/>
            <person name="He G."/>
            <person name="Labutti K."/>
            <person name="Lipzen A."/>
            <person name="Ng V."/>
            <person name="Sandor L."/>
            <person name="Barry K."/>
            <person name="Martinez A.T."/>
            <person name="Xiao Y."/>
            <person name="Gibbons J.G."/>
            <person name="Terashima K."/>
            <person name="Hibbett D.S."/>
            <person name="Grigoriev I.V."/>
        </authorList>
    </citation>
    <scope>NUCLEOTIDE SEQUENCE</scope>
    <source>
        <strain evidence="15">Sp2 HRB7682 ss15</strain>
    </source>
</reference>
<dbReference type="PROSITE" id="PS01159">
    <property type="entry name" value="WW_DOMAIN_1"/>
    <property type="match status" value="3"/>
</dbReference>
<feature type="compositionally biased region" description="Polar residues" evidence="11">
    <location>
        <begin position="293"/>
        <end position="316"/>
    </location>
</feature>
<dbReference type="FunFam" id="2.20.70.10:FF:000017">
    <property type="entry name" value="E3 ubiquitin-protein ligase"/>
    <property type="match status" value="1"/>
</dbReference>